<dbReference type="Pfam" id="PF25097">
    <property type="entry name" value="ARM_Cnot1"/>
    <property type="match status" value="1"/>
</dbReference>
<dbReference type="Gene3D" id="1.25.40.790">
    <property type="match status" value="1"/>
</dbReference>
<gene>
    <name evidence="16" type="ORF">BCR36DRAFT_586755</name>
    <name evidence="15" type="ORF">BCR36DRAFT_588600</name>
</gene>
<evidence type="ECO:0000256" key="8">
    <source>
        <dbReference type="SAM" id="MobiDB-lite"/>
    </source>
</evidence>
<dbReference type="Pfam" id="PF16418">
    <property type="entry name" value="CNOT1_HEAT"/>
    <property type="match status" value="1"/>
</dbReference>
<keyword evidence="5" id="KW-0539">Nucleus</keyword>
<dbReference type="Pfam" id="PF16415">
    <property type="entry name" value="CNOT1_CAF1_bind"/>
    <property type="match status" value="1"/>
</dbReference>
<evidence type="ECO:0000256" key="5">
    <source>
        <dbReference type="ARBA" id="ARBA00023242"/>
    </source>
</evidence>
<evidence type="ECO:0000259" key="14">
    <source>
        <dbReference type="Pfam" id="PF25097"/>
    </source>
</evidence>
<evidence type="ECO:0000256" key="3">
    <source>
        <dbReference type="ARBA" id="ARBA00023015"/>
    </source>
</evidence>
<dbReference type="EMBL" id="MCFH01000054">
    <property type="protein sequence ID" value="ORX43275.1"/>
    <property type="molecule type" value="Genomic_DNA"/>
</dbReference>
<evidence type="ECO:0000313" key="17">
    <source>
        <dbReference type="Proteomes" id="UP000193719"/>
    </source>
</evidence>
<dbReference type="InterPro" id="IPR032191">
    <property type="entry name" value="CNOT1_CAF1_bind"/>
</dbReference>
<dbReference type="CDD" id="cd20710">
    <property type="entry name" value="NOT1_connector"/>
    <property type="match status" value="1"/>
</dbReference>
<protein>
    <recommendedName>
        <fullName evidence="7">General negative regulator of transcription subunit 1</fullName>
    </recommendedName>
</protein>
<dbReference type="STRING" id="1754191.A0A1Y1U7X1"/>
<dbReference type="GO" id="GO:0000932">
    <property type="term" value="C:P-body"/>
    <property type="evidence" value="ECO:0007669"/>
    <property type="project" value="TreeGrafter"/>
</dbReference>
<dbReference type="InterPro" id="IPR038535">
    <property type="entry name" value="CNOT1_TTP_bind_sf"/>
</dbReference>
<keyword evidence="17" id="KW-1185">Reference proteome</keyword>
<evidence type="ECO:0000259" key="12">
    <source>
        <dbReference type="Pfam" id="PF16417"/>
    </source>
</evidence>
<sequence>MLDILDKATLNISISKFIKDLGYGCTSSQNILEAVLKQIGTDLVSLDEKVVASILLMMAQTHSGLEESPMLESMIPSSNKQEYRKLTSWDTKLFIDSLKNKNQSLTWNNVFKSFDQEDFQLYDQKQFDFLVESFSYIYENMNEFPISLLWEPWNNYLFQFQFIRFLILSQPDNLIDLLKKSKEKTIISDTFSNISGAAKLHDSAILENPWNSVDLVKCLIRLMLNDDIKEYVREFFGIAIQEVPEIILICLAQINIPKRELAVVSELLNDVLMVFMQGHSNFVPVVQKVWQINPNLLITSLVNMYKKFPTSLSRILDVAQEVKGLSQILDTKDYHFAIDLASLASRRDYLNLDKWLQDHIKSDGELFLTSCLEFLDEKISQKLYPEEKIYTQSSVLLSYDTVLIFIKVINYYISMLNNEQLLVYKKKLTTYLQAYSQTKNINAEEINEFVNPTQLENEKQQTAYITEIRIKANNYLDHFYNNQITIEQMIELFIHLKNSKSKYNMDILNIMIANIVEGEKTYIHFPEILLIGNMIKCNLLSDDYLVKALKLILDSLKEQPNTNLFNFGLRALIEFKSRLPEWPHYCSNLLQITNLHQYHPELIRYIQEITTNGMNYPVEDITAENQTNPYSNKTKKDKSFLNSVSIEPTKKVLFKSLNINPEIDFPIKNNQNLATPSEAVQDKILFIINNVSVSNIDIKVQEFREILKERHYHWLSQYLVEQRVSIEPNFHSLYISFLDKLDKPLLMKIIIYETFVNIYSLINSENIVNNSSEKSLLKNLGTWLGGITLAKNKPIKHRILAMKEILLEAYDNGRLVIIIPFVCKVLEQASKSVVFRPPNPWTMAILKVLSELYEFTDLKLNLKFEIEVLCKSLDVDIKDIQPSNFLKERKAINETRNEQEDNMGANLPYEYYGNQQMLSQQRVDMNGANGMNSMNPQAMYNPNTPSMVELSMNNQQMNQMNSDSIYPELQLMSFGNNALFNTYPLLKQFIQNEFNQAIEEILIAEVEKCINVAVITTGEIIVKDFIMEPSEEKMRSAAHVTVKSLVINLVMANCKDSLRVNINNHIRNLFITSGLNIDIQVEQIINSIVNSNYDLAYSVIERLAIEKAIINVDKHLNVPYLYRINSSKNPNQSFFDMKLIKSMYTQVNIPDILSVKMGGLTSTQYQIYKDFGGITPTINSIASGQQGNEQLLHLYNQQDQFPLTSQQQNLSMHQDQGQSQNQAMMQMKDSSLFIQDTQGYNFVNPQTQEMNYKLYINYILEKLIILMKRIEDIINQYSDEVLYSIKDITDIHILLIQIPNIIISNNNNVDDIPLILFEKIINSLYKSNSTISQDVYTFILNILFKFLEDISTRITSWFLSIDSEVKLNVPVTKSILKSKLISTEKFDEKLSQQLNKNKVEIIDYVANLINAAVFEDMELYIDTNEFPKCIETFQFIAQYDNCPESVKNLLNNIKKRNSEIQYKGDKSSSQTVKPTSTESENNKEGEEGENDSGADKSNKNSEVTVSKSEASLNESKEVLSFLFKEWMAICLHNKSEEEQLNFITRIQSQGLFKSDNVTYFFFRYFTEISISQYLFFKKRNYIKNIVNQPVDAYAKLIVLLIKYKPKLIESQIDVNSSTHNKSDTDYSSEQVKLATQVLSVIVLVMVQSHETQKVTFNQQPYFRLFSSILYELEKIEKSIQQVYFQILLSISNSFHSLQPLSVPGFTFSWLQLISHRSFMPKLILLENQKGWPYYLRHIIDLFKFLGIFLQTGQQLSEEILMLYSGTLRVFLVLLHDFPEFLSGYHIVLIDVIPSSCIQLRNLILSAFPSNMRFPDPLTPNLKIENLQDFQQPPVILSDYTANLIKYNIKQDVDQYLKTKEPESLIPNLFKILLKSGKDVIDVNESRYNIPLINSLIFYIGIQAISAMNQKPENVFTKDTVFDIYMQLMKFDSEGRYYILSAIVNQLRYPNRHTQYFSSLLLNLFNEAEEEVVQEQITRVLLERLVINKPHPWGLLFTFIELIKNQKYKFWDHKNFIKCAPEIEEIFNNVVLSVSRKS</sequence>
<reference evidence="15 17" key="1">
    <citation type="submission" date="2016-08" db="EMBL/GenBank/DDBJ databases">
        <title>Genomes of anaerobic fungi encode conserved fungal cellulosomes for biomass hydrolysis.</title>
        <authorList>
            <consortium name="DOE Joint Genome Institute"/>
            <person name="Haitjema C.H."/>
            <person name="Gilmore S.P."/>
            <person name="Henske J.K."/>
            <person name="Solomon K.V."/>
            <person name="De Groot R."/>
            <person name="Kuo A."/>
            <person name="Mondo S.J."/>
            <person name="Salamov A.A."/>
            <person name="Labutti K."/>
            <person name="Zhao Z."/>
            <person name="Chiniquy J."/>
            <person name="Barry K."/>
            <person name="Brewer H.M."/>
            <person name="Purvine S.O."/>
            <person name="Wright A.T."/>
            <person name="Boxma B."/>
            <person name="Van Alen T."/>
            <person name="Hackstein J.H."/>
            <person name="Baker S.E."/>
            <person name="Grigoriev I.V."/>
            <person name="O'Malley M.A."/>
        </authorList>
    </citation>
    <scope>NUCLEOTIDE SEQUENCE [LARGE SCALE GENOMIC DNA]</scope>
    <source>
        <strain evidence="15">Finn</strain>
        <strain evidence="17">finn</strain>
    </source>
</reference>
<dbReference type="Gene3D" id="1.25.40.180">
    <property type="match status" value="1"/>
</dbReference>
<dbReference type="FunFam" id="1.25.40.180:FF:000012">
    <property type="entry name" value="Ccr4-Not transcription complex subunit"/>
    <property type="match status" value="1"/>
</dbReference>
<evidence type="ECO:0000313" key="15">
    <source>
        <dbReference type="EMBL" id="ORX33616.1"/>
    </source>
</evidence>
<evidence type="ECO:0000259" key="11">
    <source>
        <dbReference type="Pfam" id="PF16415"/>
    </source>
</evidence>
<dbReference type="GO" id="GO:0017148">
    <property type="term" value="P:negative regulation of translation"/>
    <property type="evidence" value="ECO:0007669"/>
    <property type="project" value="InterPro"/>
</dbReference>
<organism evidence="15 17">
    <name type="scientific">Piromyces finnis</name>
    <dbReference type="NCBI Taxonomy" id="1754191"/>
    <lineage>
        <taxon>Eukaryota</taxon>
        <taxon>Fungi</taxon>
        <taxon>Fungi incertae sedis</taxon>
        <taxon>Chytridiomycota</taxon>
        <taxon>Chytridiomycota incertae sedis</taxon>
        <taxon>Neocallimastigomycetes</taxon>
        <taxon>Neocallimastigales</taxon>
        <taxon>Neocallimastigaceae</taxon>
        <taxon>Piromyces</taxon>
    </lineage>
</organism>
<dbReference type="Gene3D" id="1.25.40.800">
    <property type="match status" value="1"/>
</dbReference>
<dbReference type="InterPro" id="IPR032193">
    <property type="entry name" value="CNOT1_TTP_bind"/>
</dbReference>
<dbReference type="Pfam" id="PF16417">
    <property type="entry name" value="CNOT1_TTP_bind"/>
    <property type="match status" value="1"/>
</dbReference>
<dbReference type="PANTHER" id="PTHR13162:SF8">
    <property type="entry name" value="CCR4-NOT TRANSCRIPTION COMPLEX SUBUNIT 1"/>
    <property type="match status" value="1"/>
</dbReference>
<feature type="region of interest" description="Disordered" evidence="8">
    <location>
        <begin position="1461"/>
        <end position="1508"/>
    </location>
</feature>
<dbReference type="InterPro" id="IPR055454">
    <property type="entry name" value="CNOT1-like_NOT1_connector"/>
</dbReference>
<feature type="domain" description="CCR4-NOT transcription complex subunit 1 CAF1-binding" evidence="11">
    <location>
        <begin position="674"/>
        <end position="894"/>
    </location>
</feature>
<evidence type="ECO:0000256" key="1">
    <source>
        <dbReference type="ARBA" id="ARBA00004123"/>
    </source>
</evidence>
<feature type="domain" description="CCR4-NOT transcription complex subunit 1 TTP binding" evidence="12">
    <location>
        <begin position="449"/>
        <end position="611"/>
    </location>
</feature>
<comment type="function">
    <text evidence="6">Acts as a component of the CCR4-NOT core complex, which in the nucleus seems to be a general transcription factor, and in the cytoplasm the major mRNA deadenylase involved in mRNA turnover. The NOT protein subcomplex negatively regulates the basal and activated transcription of many genes. Preferentially affects TC-type TATA element-dependent transcription. Could directly or indirectly inhibit component(s) of the general transcription machinery.</text>
</comment>
<evidence type="ECO:0000259" key="10">
    <source>
        <dbReference type="Pfam" id="PF12842"/>
    </source>
</evidence>
<dbReference type="EMBL" id="MCFH01000208">
    <property type="protein sequence ID" value="ORX33616.1"/>
    <property type="molecule type" value="Genomic_DNA"/>
</dbReference>
<reference evidence="15 17" key="2">
    <citation type="submission" date="2016-08" db="EMBL/GenBank/DDBJ databases">
        <title>Pervasive Adenine N6-methylation of Active Genes in Fungi.</title>
        <authorList>
            <consortium name="DOE Joint Genome Institute"/>
            <person name="Mondo S.J."/>
            <person name="Dannebaum R.O."/>
            <person name="Kuo R.C."/>
            <person name="Labutti K."/>
            <person name="Haridas S."/>
            <person name="Kuo A."/>
            <person name="Salamov A."/>
            <person name="Ahrendt S.R."/>
            <person name="Lipzen A."/>
            <person name="Sullivan W."/>
            <person name="Andreopoulos W.B."/>
            <person name="Clum A."/>
            <person name="Lindquist E."/>
            <person name="Daum C."/>
            <person name="Ramamoorthy G.K."/>
            <person name="Gryganskyi A."/>
            <person name="Culley D."/>
            <person name="Magnuson J.K."/>
            <person name="James T.Y."/>
            <person name="O'Malley M.A."/>
            <person name="Stajich J.E."/>
            <person name="Spatafora J.W."/>
            <person name="Visel A."/>
            <person name="Grigoriev I.V."/>
        </authorList>
    </citation>
    <scope>NUCLEOTIDE SEQUENCE [LARGE SCALE GENOMIC DNA]</scope>
    <source>
        <strain evidence="15">Finn</strain>
        <strain evidence="17">finn</strain>
    </source>
</reference>
<feature type="domain" description="CCR4-Not complex component Not1 C-terminal" evidence="9">
    <location>
        <begin position="1669"/>
        <end position="2029"/>
    </location>
</feature>
<evidence type="ECO:0000259" key="9">
    <source>
        <dbReference type="Pfam" id="PF04054"/>
    </source>
</evidence>
<dbReference type="Pfam" id="PF12842">
    <property type="entry name" value="DUF3819"/>
    <property type="match status" value="1"/>
</dbReference>
<accession>A0A1Y1U7X1</accession>
<dbReference type="InterPro" id="IPR040398">
    <property type="entry name" value="Not1"/>
</dbReference>
<dbReference type="InterPro" id="IPR032194">
    <property type="entry name" value="CNOT1_HEAT"/>
</dbReference>
<keyword evidence="4" id="KW-0804">Transcription</keyword>
<evidence type="ECO:0000256" key="2">
    <source>
        <dbReference type="ARBA" id="ARBA00022491"/>
    </source>
</evidence>
<evidence type="ECO:0000313" key="16">
    <source>
        <dbReference type="EMBL" id="ORX43275.1"/>
    </source>
</evidence>
<dbReference type="Proteomes" id="UP000193719">
    <property type="component" value="Unassembled WGS sequence"/>
</dbReference>
<dbReference type="GO" id="GO:0060090">
    <property type="term" value="F:molecular adaptor activity"/>
    <property type="evidence" value="ECO:0007669"/>
    <property type="project" value="TreeGrafter"/>
</dbReference>
<proteinExistence type="predicted"/>
<comment type="caution">
    <text evidence="15">The sequence shown here is derived from an EMBL/GenBank/DDBJ whole genome shotgun (WGS) entry which is preliminary data.</text>
</comment>
<feature type="domain" description="CCR4-NOT transcription complex subunit 1 HEAT repeat" evidence="13">
    <location>
        <begin position="266"/>
        <end position="409"/>
    </location>
</feature>
<feature type="domain" description="CCR4-NOT transcription complex subunit 1" evidence="10">
    <location>
        <begin position="985"/>
        <end position="1123"/>
    </location>
</feature>
<evidence type="ECO:0000259" key="13">
    <source>
        <dbReference type="Pfam" id="PF16418"/>
    </source>
</evidence>
<name>A0A1Y1U7X1_9FUNG</name>
<dbReference type="Pfam" id="PF04054">
    <property type="entry name" value="Not1"/>
    <property type="match status" value="1"/>
</dbReference>
<evidence type="ECO:0000256" key="4">
    <source>
        <dbReference type="ARBA" id="ARBA00023163"/>
    </source>
</evidence>
<comment type="subcellular location">
    <subcellularLocation>
        <location evidence="1">Nucleus</location>
    </subcellularLocation>
</comment>
<evidence type="ECO:0000256" key="7">
    <source>
        <dbReference type="ARBA" id="ARBA00074459"/>
    </source>
</evidence>
<dbReference type="PANTHER" id="PTHR13162">
    <property type="entry name" value="CCR4-NOT TRANSCRIPTION COMPLEX"/>
    <property type="match status" value="1"/>
</dbReference>
<dbReference type="GO" id="GO:0000289">
    <property type="term" value="P:nuclear-transcribed mRNA poly(A) tail shortening"/>
    <property type="evidence" value="ECO:0007669"/>
    <property type="project" value="UniProtKB-ARBA"/>
</dbReference>
<dbReference type="OrthoDB" id="1933107at2759"/>
<dbReference type="InterPro" id="IPR024557">
    <property type="entry name" value="CNOT1_dom_4"/>
</dbReference>
<keyword evidence="2" id="KW-0678">Repressor</keyword>
<dbReference type="GO" id="GO:0030015">
    <property type="term" value="C:CCR4-NOT core complex"/>
    <property type="evidence" value="ECO:0007669"/>
    <property type="project" value="InterPro"/>
</dbReference>
<dbReference type="Gene3D" id="1.25.40.840">
    <property type="entry name" value="CCR4-NOT transcription complex subunit 1 TTP binding domain"/>
    <property type="match status" value="1"/>
</dbReference>
<dbReference type="InterPro" id="IPR007196">
    <property type="entry name" value="CCR4-Not_Not1_C"/>
</dbReference>
<keyword evidence="3" id="KW-0805">Transcription regulation</keyword>
<evidence type="ECO:0000256" key="6">
    <source>
        <dbReference type="ARBA" id="ARBA00059181"/>
    </source>
</evidence>
<feature type="domain" description="CCR4-NOT transcription complex subunit 1-like NOT1 connector" evidence="14">
    <location>
        <begin position="1270"/>
        <end position="1455"/>
    </location>
</feature>
<dbReference type="GO" id="GO:0005634">
    <property type="term" value="C:nucleus"/>
    <property type="evidence" value="ECO:0007669"/>
    <property type="project" value="UniProtKB-SubCell"/>
</dbReference>